<evidence type="ECO:0000313" key="1">
    <source>
        <dbReference type="EMBL" id="WOC11339.1"/>
    </source>
</evidence>
<evidence type="ECO:0008006" key="2">
    <source>
        <dbReference type="Google" id="ProtNLM"/>
    </source>
</evidence>
<dbReference type="Gene3D" id="3.40.960.10">
    <property type="entry name" value="VSR Endonuclease"/>
    <property type="match status" value="1"/>
</dbReference>
<gene>
    <name evidence="1" type="ORF">MP11Mi_04060</name>
</gene>
<reference evidence="1" key="1">
    <citation type="submission" date="2023-06" db="EMBL/GenBank/DDBJ databases">
        <title>Gordonia sp. nov. and Pseudochrobactrum sp. nov., two species isolated from the burying beetle Nicrophorus vespilloides.</title>
        <authorList>
            <person name="Poehlein A."/>
            <person name="Guzman J."/>
            <person name="Daniel R."/>
            <person name="Vilcinskas A."/>
        </authorList>
    </citation>
    <scope>NUCLEOTIDE SEQUENCE</scope>
    <source>
        <strain evidence="1">MP11Mi</strain>
    </source>
</reference>
<dbReference type="AlphaFoldDB" id="A0AA97CS66"/>
<accession>A0AA97CS66</accession>
<proteinExistence type="predicted"/>
<name>A0AA97CS66_9ACTN</name>
<dbReference type="RefSeq" id="WP_420040658.1">
    <property type="nucleotide sequence ID" value="NZ_CP128986.1"/>
</dbReference>
<protein>
    <recommendedName>
        <fullName evidence="2">DUF559 domain-containing protein</fullName>
    </recommendedName>
</protein>
<sequence>MDEIRPGVYPANQLYKAIGRASLEKLIREKKAESLRTGWVKVGEPAQDIVNAIRRGGVLSCLSALKRHHVWVPEFHDLHVRGNRWAVANRRGPFCRRFGRPLSEYGAVDDVPTALAHAARCLDDEGLVVVTDSILHLGLMSLDEVEYLFRDAPERIRRLLGKCDHRAESGPESMVRFRLSNETVKVDIQVPIDGVGRVDLLVGRWLIIETDGFEFHGDKPTFSRDRRRMVDAQIRGYTYLPFSYEQIAYQRESSHAQMMTAIRNGAHRRPAQITRVVPEER</sequence>
<organism evidence="1">
    <name type="scientific">Gordonia sp. MP11Mi</name>
    <dbReference type="NCBI Taxonomy" id="3022769"/>
    <lineage>
        <taxon>Bacteria</taxon>
        <taxon>Bacillati</taxon>
        <taxon>Actinomycetota</taxon>
        <taxon>Actinomycetes</taxon>
        <taxon>Mycobacteriales</taxon>
        <taxon>Gordoniaceae</taxon>
        <taxon>Gordonia</taxon>
    </lineage>
</organism>
<dbReference type="EMBL" id="CP128986">
    <property type="protein sequence ID" value="WOC11339.1"/>
    <property type="molecule type" value="Genomic_DNA"/>
</dbReference>